<name>A0A848LC15_9BACT</name>
<dbReference type="Gene3D" id="1.10.10.60">
    <property type="entry name" value="Homeodomain-like"/>
    <property type="match status" value="1"/>
</dbReference>
<sequence length="45" mass="5045">MHWATWAPNSRPFGTLETLHRVFKRSLGVTPAEYRGRFTAGAAQA</sequence>
<dbReference type="PROSITE" id="PS01124">
    <property type="entry name" value="HTH_ARAC_FAMILY_2"/>
    <property type="match status" value="1"/>
</dbReference>
<reference evidence="2 3" key="1">
    <citation type="submission" date="2020-04" db="EMBL/GenBank/DDBJ databases">
        <title>Draft genome of Pyxidicoccus fallax type strain.</title>
        <authorList>
            <person name="Whitworth D.E."/>
        </authorList>
    </citation>
    <scope>NUCLEOTIDE SEQUENCE [LARGE SCALE GENOMIC DNA]</scope>
    <source>
        <strain evidence="2 3">DSM 14698</strain>
    </source>
</reference>
<dbReference type="InterPro" id="IPR018060">
    <property type="entry name" value="HTH_AraC"/>
</dbReference>
<gene>
    <name evidence="2" type="ORF">HG543_05770</name>
</gene>
<accession>A0A848LC15</accession>
<proteinExistence type="predicted"/>
<feature type="domain" description="HTH araC/xylS-type" evidence="1">
    <location>
        <begin position="13"/>
        <end position="37"/>
    </location>
</feature>
<dbReference type="EMBL" id="JABBJJ010000017">
    <property type="protein sequence ID" value="NMO14365.1"/>
    <property type="molecule type" value="Genomic_DNA"/>
</dbReference>
<evidence type="ECO:0000313" key="3">
    <source>
        <dbReference type="Proteomes" id="UP000518300"/>
    </source>
</evidence>
<evidence type="ECO:0000259" key="1">
    <source>
        <dbReference type="PROSITE" id="PS01124"/>
    </source>
</evidence>
<dbReference type="Proteomes" id="UP000518300">
    <property type="component" value="Unassembled WGS sequence"/>
</dbReference>
<dbReference type="RefSeq" id="WP_169343659.1">
    <property type="nucleotide sequence ID" value="NZ_JABBJJ010000017.1"/>
</dbReference>
<dbReference type="GO" id="GO:0003700">
    <property type="term" value="F:DNA-binding transcription factor activity"/>
    <property type="evidence" value="ECO:0007669"/>
    <property type="project" value="InterPro"/>
</dbReference>
<keyword evidence="3" id="KW-1185">Reference proteome</keyword>
<evidence type="ECO:0000313" key="2">
    <source>
        <dbReference type="EMBL" id="NMO14365.1"/>
    </source>
</evidence>
<organism evidence="2 3">
    <name type="scientific">Pyxidicoccus fallax</name>
    <dbReference type="NCBI Taxonomy" id="394095"/>
    <lineage>
        <taxon>Bacteria</taxon>
        <taxon>Pseudomonadati</taxon>
        <taxon>Myxococcota</taxon>
        <taxon>Myxococcia</taxon>
        <taxon>Myxococcales</taxon>
        <taxon>Cystobacterineae</taxon>
        <taxon>Myxococcaceae</taxon>
        <taxon>Pyxidicoccus</taxon>
    </lineage>
</organism>
<comment type="caution">
    <text evidence="2">The sequence shown here is derived from an EMBL/GenBank/DDBJ whole genome shotgun (WGS) entry which is preliminary data.</text>
</comment>
<dbReference type="AlphaFoldDB" id="A0A848LC15"/>
<protein>
    <recommendedName>
        <fullName evidence="1">HTH araC/xylS-type domain-containing protein</fullName>
    </recommendedName>
</protein>
<dbReference type="GO" id="GO:0043565">
    <property type="term" value="F:sequence-specific DNA binding"/>
    <property type="evidence" value="ECO:0007669"/>
    <property type="project" value="InterPro"/>
</dbReference>